<evidence type="ECO:0000256" key="3">
    <source>
        <dbReference type="PROSITE-ProRule" id="PRU10007"/>
    </source>
</evidence>
<dbReference type="AlphaFoldDB" id="A0A4R2HHV7"/>
<evidence type="ECO:0000256" key="1">
    <source>
        <dbReference type="ARBA" id="ARBA00009986"/>
    </source>
</evidence>
<proteinExistence type="inferred from homology"/>
<comment type="similarity">
    <text evidence="1 4">Belongs to the aldehyde dehydrogenase family.</text>
</comment>
<dbReference type="Gene3D" id="3.40.309.10">
    <property type="entry name" value="Aldehyde Dehydrogenase, Chain A, domain 2"/>
    <property type="match status" value="1"/>
</dbReference>
<dbReference type="OrthoDB" id="6882680at2"/>
<protein>
    <submittedName>
        <fullName evidence="6">Acyl-CoA reductase-like NAD-dependent aldehyde dehydrogenase</fullName>
    </submittedName>
</protein>
<dbReference type="PROSITE" id="PS00687">
    <property type="entry name" value="ALDEHYDE_DEHYDR_GLU"/>
    <property type="match status" value="1"/>
</dbReference>
<dbReference type="PANTHER" id="PTHR42991:SF1">
    <property type="entry name" value="ALDEHYDE DEHYDROGENASE"/>
    <property type="match status" value="1"/>
</dbReference>
<evidence type="ECO:0000313" key="6">
    <source>
        <dbReference type="EMBL" id="TCO28038.1"/>
    </source>
</evidence>
<organism evidence="6 7">
    <name type="scientific">Kribbella steppae</name>
    <dbReference type="NCBI Taxonomy" id="2512223"/>
    <lineage>
        <taxon>Bacteria</taxon>
        <taxon>Bacillati</taxon>
        <taxon>Actinomycetota</taxon>
        <taxon>Actinomycetes</taxon>
        <taxon>Propionibacteriales</taxon>
        <taxon>Kribbellaceae</taxon>
        <taxon>Kribbella</taxon>
    </lineage>
</organism>
<dbReference type="InterPro" id="IPR051020">
    <property type="entry name" value="ALDH-related_metabolic_enz"/>
</dbReference>
<evidence type="ECO:0000259" key="5">
    <source>
        <dbReference type="Pfam" id="PF00171"/>
    </source>
</evidence>
<accession>A0A4R2HHV7</accession>
<feature type="active site" evidence="3">
    <location>
        <position position="248"/>
    </location>
</feature>
<dbReference type="EMBL" id="SLWN01000006">
    <property type="protein sequence ID" value="TCO28038.1"/>
    <property type="molecule type" value="Genomic_DNA"/>
</dbReference>
<dbReference type="RefSeq" id="WP_132210272.1">
    <property type="nucleotide sequence ID" value="NZ_SLWN01000006.1"/>
</dbReference>
<dbReference type="PANTHER" id="PTHR42991">
    <property type="entry name" value="ALDEHYDE DEHYDROGENASE"/>
    <property type="match status" value="1"/>
</dbReference>
<dbReference type="InterPro" id="IPR016161">
    <property type="entry name" value="Ald_DH/histidinol_DH"/>
</dbReference>
<feature type="domain" description="Aldehyde dehydrogenase" evidence="5">
    <location>
        <begin position="18"/>
        <end position="468"/>
    </location>
</feature>
<comment type="caution">
    <text evidence="6">The sequence shown here is derived from an EMBL/GenBank/DDBJ whole genome shotgun (WGS) entry which is preliminary data.</text>
</comment>
<dbReference type="InterPro" id="IPR015590">
    <property type="entry name" value="Aldehyde_DH_dom"/>
</dbReference>
<dbReference type="InterPro" id="IPR029510">
    <property type="entry name" value="Ald_DH_CS_GLU"/>
</dbReference>
<evidence type="ECO:0000256" key="2">
    <source>
        <dbReference type="ARBA" id="ARBA00023002"/>
    </source>
</evidence>
<dbReference type="Pfam" id="PF00171">
    <property type="entry name" value="Aldedh"/>
    <property type="match status" value="1"/>
</dbReference>
<gene>
    <name evidence="6" type="ORF">EV652_10620</name>
</gene>
<dbReference type="GO" id="GO:0008911">
    <property type="term" value="F:lactaldehyde dehydrogenase (NAD+) activity"/>
    <property type="evidence" value="ECO:0007669"/>
    <property type="project" value="TreeGrafter"/>
</dbReference>
<sequence>MGSVTPFYASGAQTFGLESFDVRSPRHGELVATVSVPTAEQVEQAVTDLDSVRGELQRTSAGERASVLDHVSRELGRRRDEVAHLIALENGKPRQWALAEVDRGASTFRWAAEEARRFSGEVQRLDTEPGGNGRIALVRRFPRGPVLAITPFNFPLNLVAHKLAPAIAVGAPVLVKPAPATPLTALLLAEIIAETDWPARALSVLTVPNERMPELVADPRLPVVSFTGSGPVGWSIRDRTPRKHVSLELGGNAAVVVDRDWADLDTAARRIALFATYQAGQSCISVQRVIVHRDVAEAFIPALQAAVREIASRTMDPERDVVGPVINDAAAERIESWVAEAVAEGADLLVGGPRRGRLVQPTLLRDVPRHTALGSEEVFGPVLTVTTASSVEDAFSQVNDSRYGLQVGVFTQSMETAFTAHRELEVGGVVIGDVPSYRADQTPYGGWKESGVGREGVAAAMEDLTEPRVMILTGMPL</sequence>
<evidence type="ECO:0000313" key="7">
    <source>
        <dbReference type="Proteomes" id="UP000294508"/>
    </source>
</evidence>
<dbReference type="Proteomes" id="UP000294508">
    <property type="component" value="Unassembled WGS sequence"/>
</dbReference>
<keyword evidence="7" id="KW-1185">Reference proteome</keyword>
<evidence type="ECO:0000256" key="4">
    <source>
        <dbReference type="RuleBase" id="RU003345"/>
    </source>
</evidence>
<keyword evidence="2 4" id="KW-0560">Oxidoreductase</keyword>
<dbReference type="Gene3D" id="3.40.605.10">
    <property type="entry name" value="Aldehyde Dehydrogenase, Chain A, domain 1"/>
    <property type="match status" value="1"/>
</dbReference>
<reference evidence="6 7" key="1">
    <citation type="journal article" date="2015" name="Stand. Genomic Sci.">
        <title>Genomic Encyclopedia of Bacterial and Archaeal Type Strains, Phase III: the genomes of soil and plant-associated and newly described type strains.</title>
        <authorList>
            <person name="Whitman W.B."/>
            <person name="Woyke T."/>
            <person name="Klenk H.P."/>
            <person name="Zhou Y."/>
            <person name="Lilburn T.G."/>
            <person name="Beck B.J."/>
            <person name="De Vos P."/>
            <person name="Vandamme P."/>
            <person name="Eisen J.A."/>
            <person name="Garrity G."/>
            <person name="Hugenholtz P."/>
            <person name="Kyrpides N.C."/>
        </authorList>
    </citation>
    <scope>NUCLEOTIDE SEQUENCE [LARGE SCALE GENOMIC DNA]</scope>
    <source>
        <strain evidence="6 7">VKM Ac-2572</strain>
    </source>
</reference>
<dbReference type="SUPFAM" id="SSF53720">
    <property type="entry name" value="ALDH-like"/>
    <property type="match status" value="1"/>
</dbReference>
<dbReference type="InterPro" id="IPR016162">
    <property type="entry name" value="Ald_DH_N"/>
</dbReference>
<name>A0A4R2HHV7_9ACTN</name>
<dbReference type="InterPro" id="IPR016163">
    <property type="entry name" value="Ald_DH_C"/>
</dbReference>